<evidence type="ECO:0000259" key="1">
    <source>
        <dbReference type="Pfam" id="PF01208"/>
    </source>
</evidence>
<gene>
    <name evidence="2" type="ORF">Q3M24_14285</name>
</gene>
<dbReference type="CDD" id="cd03465">
    <property type="entry name" value="URO-D_like"/>
    <property type="match status" value="1"/>
</dbReference>
<evidence type="ECO:0000313" key="2">
    <source>
        <dbReference type="EMBL" id="XCN71480.1"/>
    </source>
</evidence>
<reference evidence="2" key="2">
    <citation type="submission" date="2024-06" db="EMBL/GenBank/DDBJ databases">
        <authorList>
            <person name="Plum-Jensen L.E."/>
            <person name="Schramm A."/>
            <person name="Marshall I.P.G."/>
        </authorList>
    </citation>
    <scope>NUCLEOTIDE SEQUENCE</scope>
    <source>
        <strain evidence="2">Rat1</strain>
    </source>
</reference>
<accession>A0AAU8LR07</accession>
<dbReference type="Gene3D" id="3.20.20.210">
    <property type="match status" value="1"/>
</dbReference>
<feature type="domain" description="Uroporphyrinogen decarboxylase (URO-D)" evidence="1">
    <location>
        <begin position="11"/>
        <end position="342"/>
    </location>
</feature>
<dbReference type="PANTHER" id="PTHR47099:SF1">
    <property type="entry name" value="METHYLCOBAMIDE:COM METHYLTRANSFERASE MTBA"/>
    <property type="match status" value="1"/>
</dbReference>
<dbReference type="GO" id="GO:0006779">
    <property type="term" value="P:porphyrin-containing compound biosynthetic process"/>
    <property type="evidence" value="ECO:0007669"/>
    <property type="project" value="InterPro"/>
</dbReference>
<reference evidence="2" key="1">
    <citation type="journal article" date="2024" name="Syst. Appl. Microbiol.">
        <title>First single-strain enrichments of Electrothrix cable bacteria, description of E. aestuarii sp. nov. and E. rattekaaiensis sp. nov., and proposal of a cable bacteria taxonomy following the rules of the SeqCode.</title>
        <authorList>
            <person name="Plum-Jensen L.E."/>
            <person name="Schramm A."/>
            <person name="Marshall I.P.G."/>
        </authorList>
    </citation>
    <scope>NUCLEOTIDE SEQUENCE</scope>
    <source>
        <strain evidence="2">Rat1</strain>
    </source>
</reference>
<dbReference type="EMBL" id="CP159373">
    <property type="protein sequence ID" value="XCN71480.1"/>
    <property type="molecule type" value="Genomic_DNA"/>
</dbReference>
<proteinExistence type="predicted"/>
<sequence length="358" mass="39067">MNLKKGKPAMTSMERVQAALTHQEPDRVPLSLLLTVHGARELGLGIREYYSKAEYVVEGQLRMLKKYRHDFVTALCAAALSVEPFGGEVIWYEDGAPNSGEPFIRTEQDILSLQVPDLSRSPSFSRMLTVIQLLKEKLGDEVPITGVVVSPFSLPVLQMGFSAYIDLMHDRPDLFERLMRVNQEFCVAAADAQIKAGVTAICYYDALLSASITAETHRAAGFRIARETLARINSPSAIHMATAPTLAVIEDVIATGTSIIGVSILDDLAALKAACRGRLTILGNLNGVEMRRWTPEQTEQTVKEAIATAGPGGGFILADNGEIPWQVSEETLLAVSDAVQRWGRYPLCSQHDQTAQTA</sequence>
<dbReference type="AlphaFoldDB" id="A0AAU8LR07"/>
<dbReference type="KEGG" id="eaj:Q3M24_14285"/>
<dbReference type="InterPro" id="IPR038071">
    <property type="entry name" value="UROD/MetE-like_sf"/>
</dbReference>
<dbReference type="GO" id="GO:0004853">
    <property type="term" value="F:uroporphyrinogen decarboxylase activity"/>
    <property type="evidence" value="ECO:0007669"/>
    <property type="project" value="InterPro"/>
</dbReference>
<dbReference type="InterPro" id="IPR052024">
    <property type="entry name" value="Methanogen_methyltrans"/>
</dbReference>
<organism evidence="2">
    <name type="scientific">Candidatus Electrothrix aestuarii</name>
    <dbReference type="NCBI Taxonomy" id="3062594"/>
    <lineage>
        <taxon>Bacteria</taxon>
        <taxon>Pseudomonadati</taxon>
        <taxon>Thermodesulfobacteriota</taxon>
        <taxon>Desulfobulbia</taxon>
        <taxon>Desulfobulbales</taxon>
        <taxon>Desulfobulbaceae</taxon>
        <taxon>Candidatus Electrothrix</taxon>
    </lineage>
</organism>
<dbReference type="Pfam" id="PF01208">
    <property type="entry name" value="URO-D"/>
    <property type="match status" value="1"/>
</dbReference>
<name>A0AAU8LR07_9BACT</name>
<dbReference type="PANTHER" id="PTHR47099">
    <property type="entry name" value="METHYLCOBAMIDE:COM METHYLTRANSFERASE MTBA"/>
    <property type="match status" value="1"/>
</dbReference>
<dbReference type="InterPro" id="IPR000257">
    <property type="entry name" value="Uroporphyrinogen_deCOase"/>
</dbReference>
<protein>
    <submittedName>
        <fullName evidence="2">Uroporphyrinogen decarboxylase family protein</fullName>
    </submittedName>
</protein>
<dbReference type="SUPFAM" id="SSF51726">
    <property type="entry name" value="UROD/MetE-like"/>
    <property type="match status" value="1"/>
</dbReference>